<evidence type="ECO:0008006" key="3">
    <source>
        <dbReference type="Google" id="ProtNLM"/>
    </source>
</evidence>
<proteinExistence type="predicted"/>
<reference evidence="2" key="1">
    <citation type="submission" date="2014-06" db="EMBL/GenBank/DDBJ databases">
        <authorList>
            <person name="Ju J."/>
            <person name="Zhang J."/>
        </authorList>
    </citation>
    <scope>NUCLEOTIDE SEQUENCE</scope>
    <source>
        <strain evidence="2">SscI8</strain>
    </source>
</reference>
<dbReference type="OrthoDB" id="1714508at2759"/>
<organism evidence="2">
    <name type="scientific">Sporisorium scitamineum</name>
    <dbReference type="NCBI Taxonomy" id="49012"/>
    <lineage>
        <taxon>Eukaryota</taxon>
        <taxon>Fungi</taxon>
        <taxon>Dikarya</taxon>
        <taxon>Basidiomycota</taxon>
        <taxon>Ustilaginomycotina</taxon>
        <taxon>Ustilaginomycetes</taxon>
        <taxon>Ustilaginales</taxon>
        <taxon>Ustilaginaceae</taxon>
        <taxon>Sporisorium</taxon>
    </lineage>
</organism>
<feature type="compositionally biased region" description="Polar residues" evidence="1">
    <location>
        <begin position="19"/>
        <end position="34"/>
    </location>
</feature>
<evidence type="ECO:0000256" key="1">
    <source>
        <dbReference type="SAM" id="MobiDB-lite"/>
    </source>
</evidence>
<dbReference type="Pfam" id="PF07818">
    <property type="entry name" value="HCNGP"/>
    <property type="match status" value="1"/>
</dbReference>
<name>A0A127ZD69_9BASI</name>
<evidence type="ECO:0000313" key="2">
    <source>
        <dbReference type="EMBL" id="CDU24059.1"/>
    </source>
</evidence>
<dbReference type="GO" id="GO:0006355">
    <property type="term" value="P:regulation of DNA-templated transcription"/>
    <property type="evidence" value="ECO:0007669"/>
    <property type="project" value="InterPro"/>
</dbReference>
<feature type="compositionally biased region" description="Basic and acidic residues" evidence="1">
    <location>
        <begin position="1"/>
        <end position="11"/>
    </location>
</feature>
<feature type="compositionally biased region" description="Low complexity" evidence="1">
    <location>
        <begin position="264"/>
        <end position="273"/>
    </location>
</feature>
<protein>
    <recommendedName>
        <fullName evidence="3">HCNGP-domain-containing protein</fullName>
    </recommendedName>
</protein>
<feature type="region of interest" description="Disordered" evidence="1">
    <location>
        <begin position="215"/>
        <end position="273"/>
    </location>
</feature>
<gene>
    <name evidence="2" type="ORF">SPSC_02688</name>
</gene>
<dbReference type="EMBL" id="LK056664">
    <property type="protein sequence ID" value="CDU24059.1"/>
    <property type="molecule type" value="Genomic_DNA"/>
</dbReference>
<feature type="region of interest" description="Disordered" evidence="1">
    <location>
        <begin position="1"/>
        <end position="34"/>
    </location>
</feature>
<feature type="compositionally biased region" description="Basic and acidic residues" evidence="1">
    <location>
        <begin position="221"/>
        <end position="256"/>
    </location>
</feature>
<dbReference type="InterPro" id="IPR012479">
    <property type="entry name" value="SAP30BP"/>
</dbReference>
<sequence>MKDTVRGHANDTSDGFPEPSSSRLLSTDSEASSEASPIMIDHRTMHTFAKHSDLTSYVLPDAKIRGTSKRITDFLTGTAMAEIHDPELFHDLPVLFPPPQPIATSADAEPRPFWGLATDDRSFFTNDDSVTSIPVNARIQANLQRYHELKHQGVHFNQTLMENRSFNNPHVLKQLVDFLNIDETRSNLPQVDTGRVDGNWRMKFPLEEQELVEGDPIAIEKVQKEKADAERRSRQTHADPHRKIDFDRGRHDDEPHRPRKRRSSGGTSKSRLA</sequence>
<dbReference type="AlphaFoldDB" id="A0A127ZD69"/>
<accession>A0A127ZD69</accession>